<sequence>MEQFGLVVDEGREYALDEAATLETRNLKTNRSRSSITSPNGNATTSNASLALPEVSRHSGFIRGVGFQRFCFYLGEEGHIKRDCPKYKAQDQSSDTAATAVMADDDEIDVLLAASDDGKSDWHARDVYGWRTTRLAEFCCRGTVRFRMADGRSVTLTEVRHVPNLRKNLISIGMLDAKGCRFDASGGILRVSKGNKEMLWGKKTGGLYRLEGNVQTGGATVQHGSSGISKENGQRKQPLHRGTQSKRRGTWRIWSGTRAQGDALGYVQKSGQTRVVQPVQDVHREAQRKETKSILRSCTAKGAATPKRVSFALDLISGGVLSSCAHKGGEMEPPGCSLQLCAQGRRIAGVPGVTETLFLARQSAIAEEKNHVMWAARGSSHSDDESAILKPFLPCAEIKLSQQRDQDDEDSEDTDEWEEAHIEEDLLGEAMDSVSFEHK</sequence>
<dbReference type="InterPro" id="IPR001878">
    <property type="entry name" value="Znf_CCHC"/>
</dbReference>
<dbReference type="GO" id="GO:0003676">
    <property type="term" value="F:nucleic acid binding"/>
    <property type="evidence" value="ECO:0007669"/>
    <property type="project" value="InterPro"/>
</dbReference>
<feature type="region of interest" description="Disordered" evidence="2">
    <location>
        <begin position="400"/>
        <end position="439"/>
    </location>
</feature>
<dbReference type="EMBL" id="BJWL01000388">
    <property type="protein sequence ID" value="GFS41951.1"/>
    <property type="molecule type" value="Genomic_DNA"/>
</dbReference>
<dbReference type="GO" id="GO:0008270">
    <property type="term" value="F:zinc ion binding"/>
    <property type="evidence" value="ECO:0007669"/>
    <property type="project" value="UniProtKB-KW"/>
</dbReference>
<keyword evidence="5" id="KW-1185">Reference proteome</keyword>
<gene>
    <name evidence="4" type="ORF">Acr_00g0077270</name>
</gene>
<comment type="caution">
    <text evidence="4">The sequence shown here is derived from an EMBL/GenBank/DDBJ whole genome shotgun (WGS) entry which is preliminary data.</text>
</comment>
<dbReference type="Pfam" id="PF22936">
    <property type="entry name" value="Pol_BBD"/>
    <property type="match status" value="1"/>
</dbReference>
<name>A0A7J0DTD1_9ERIC</name>
<accession>A0A7J0DTD1</accession>
<evidence type="ECO:0000256" key="1">
    <source>
        <dbReference type="PROSITE-ProRule" id="PRU00047"/>
    </source>
</evidence>
<evidence type="ECO:0000259" key="3">
    <source>
        <dbReference type="PROSITE" id="PS50158"/>
    </source>
</evidence>
<dbReference type="Proteomes" id="UP000585474">
    <property type="component" value="Unassembled WGS sequence"/>
</dbReference>
<evidence type="ECO:0000313" key="4">
    <source>
        <dbReference type="EMBL" id="GFS41951.1"/>
    </source>
</evidence>
<feature type="region of interest" description="Disordered" evidence="2">
    <location>
        <begin position="26"/>
        <end position="47"/>
    </location>
</feature>
<evidence type="ECO:0000313" key="5">
    <source>
        <dbReference type="Proteomes" id="UP000585474"/>
    </source>
</evidence>
<keyword evidence="1" id="KW-0863">Zinc-finger</keyword>
<keyword evidence="1" id="KW-0862">Zinc</keyword>
<reference evidence="5" key="1">
    <citation type="submission" date="2019-07" db="EMBL/GenBank/DDBJ databases">
        <title>De Novo Assembly of kiwifruit Actinidia rufa.</title>
        <authorList>
            <person name="Sugita-Konishi S."/>
            <person name="Sato K."/>
            <person name="Mori E."/>
            <person name="Abe Y."/>
            <person name="Kisaki G."/>
            <person name="Hamano K."/>
            <person name="Suezawa K."/>
            <person name="Otani M."/>
            <person name="Fukuda T."/>
            <person name="Manabe T."/>
            <person name="Gomi K."/>
            <person name="Tabuchi M."/>
            <person name="Akimitsu K."/>
            <person name="Kataoka I."/>
        </authorList>
    </citation>
    <scope>NUCLEOTIDE SEQUENCE [LARGE SCALE GENOMIC DNA]</scope>
    <source>
        <strain evidence="5">cv. Fuchu</strain>
    </source>
</reference>
<dbReference type="InterPro" id="IPR036875">
    <property type="entry name" value="Znf_CCHC_sf"/>
</dbReference>
<keyword evidence="1" id="KW-0479">Metal-binding</keyword>
<dbReference type="OrthoDB" id="19329at2759"/>
<dbReference type="AlphaFoldDB" id="A0A7J0DTD1"/>
<feature type="compositionally biased region" description="Acidic residues" evidence="2">
    <location>
        <begin position="406"/>
        <end position="418"/>
    </location>
</feature>
<proteinExistence type="predicted"/>
<dbReference type="SUPFAM" id="SSF57756">
    <property type="entry name" value="Retrovirus zinc finger-like domains"/>
    <property type="match status" value="1"/>
</dbReference>
<dbReference type="Gene3D" id="4.10.60.10">
    <property type="entry name" value="Zinc finger, CCHC-type"/>
    <property type="match status" value="1"/>
</dbReference>
<organism evidence="4 5">
    <name type="scientific">Actinidia rufa</name>
    <dbReference type="NCBI Taxonomy" id="165716"/>
    <lineage>
        <taxon>Eukaryota</taxon>
        <taxon>Viridiplantae</taxon>
        <taxon>Streptophyta</taxon>
        <taxon>Embryophyta</taxon>
        <taxon>Tracheophyta</taxon>
        <taxon>Spermatophyta</taxon>
        <taxon>Magnoliopsida</taxon>
        <taxon>eudicotyledons</taxon>
        <taxon>Gunneridae</taxon>
        <taxon>Pentapetalae</taxon>
        <taxon>asterids</taxon>
        <taxon>Ericales</taxon>
        <taxon>Actinidiaceae</taxon>
        <taxon>Actinidia</taxon>
    </lineage>
</organism>
<dbReference type="InterPro" id="IPR054722">
    <property type="entry name" value="PolX-like_BBD"/>
</dbReference>
<feature type="compositionally biased region" description="Polar residues" evidence="2">
    <location>
        <begin position="220"/>
        <end position="231"/>
    </location>
</feature>
<feature type="compositionally biased region" description="Basic residues" evidence="2">
    <location>
        <begin position="237"/>
        <end position="247"/>
    </location>
</feature>
<feature type="domain" description="CCHC-type" evidence="3">
    <location>
        <begin position="71"/>
        <end position="86"/>
    </location>
</feature>
<protein>
    <submittedName>
        <fullName evidence="4">Zinc finger protein 622</fullName>
    </submittedName>
</protein>
<feature type="region of interest" description="Disordered" evidence="2">
    <location>
        <begin position="220"/>
        <end position="247"/>
    </location>
</feature>
<evidence type="ECO:0000256" key="2">
    <source>
        <dbReference type="SAM" id="MobiDB-lite"/>
    </source>
</evidence>
<dbReference type="PROSITE" id="PS50158">
    <property type="entry name" value="ZF_CCHC"/>
    <property type="match status" value="1"/>
</dbReference>